<evidence type="ECO:0000256" key="2">
    <source>
        <dbReference type="PROSITE-ProRule" id="PRU00047"/>
    </source>
</evidence>
<reference evidence="6 7" key="1">
    <citation type="submission" date="2019-08" db="EMBL/GenBank/DDBJ databases">
        <title>Draft genome sequences of two oriental melons (Cucumis melo L. var makuwa).</title>
        <authorList>
            <person name="Kwon S.-Y."/>
        </authorList>
    </citation>
    <scope>NUCLEOTIDE SEQUENCE [LARGE SCALE GENOMIC DNA]</scope>
    <source>
        <strain evidence="7">cv. SW 3</strain>
        <tissue evidence="6">Leaf</tissue>
    </source>
</reference>
<dbReference type="PANTHER" id="PTHR11439:SF463">
    <property type="entry name" value="REVERSE TRANSCRIPTASE TY1_COPIA-TYPE DOMAIN-CONTAINING PROTEIN"/>
    <property type="match status" value="1"/>
</dbReference>
<dbReference type="InterPro" id="IPR013103">
    <property type="entry name" value="RVT_2"/>
</dbReference>
<evidence type="ECO:0000256" key="1">
    <source>
        <dbReference type="ARBA" id="ARBA00022750"/>
    </source>
</evidence>
<keyword evidence="1" id="KW-0645">Protease</keyword>
<dbReference type="SUPFAM" id="SSF53098">
    <property type="entry name" value="Ribonuclease H-like"/>
    <property type="match status" value="1"/>
</dbReference>
<evidence type="ECO:0000259" key="4">
    <source>
        <dbReference type="PROSITE" id="PS50158"/>
    </source>
</evidence>
<dbReference type="GO" id="GO:0008270">
    <property type="term" value="F:zinc ion binding"/>
    <property type="evidence" value="ECO:0007669"/>
    <property type="project" value="UniProtKB-KW"/>
</dbReference>
<organism evidence="6 7">
    <name type="scientific">Cucumis melo var. makuwa</name>
    <name type="common">Oriental melon</name>
    <dbReference type="NCBI Taxonomy" id="1194695"/>
    <lineage>
        <taxon>Eukaryota</taxon>
        <taxon>Viridiplantae</taxon>
        <taxon>Streptophyta</taxon>
        <taxon>Embryophyta</taxon>
        <taxon>Tracheophyta</taxon>
        <taxon>Spermatophyta</taxon>
        <taxon>Magnoliopsida</taxon>
        <taxon>eudicotyledons</taxon>
        <taxon>Gunneridae</taxon>
        <taxon>Pentapetalae</taxon>
        <taxon>rosids</taxon>
        <taxon>fabids</taxon>
        <taxon>Cucurbitales</taxon>
        <taxon>Cucurbitaceae</taxon>
        <taxon>Benincaseae</taxon>
        <taxon>Cucumis</taxon>
    </lineage>
</organism>
<evidence type="ECO:0000313" key="7">
    <source>
        <dbReference type="Proteomes" id="UP000321393"/>
    </source>
</evidence>
<dbReference type="GO" id="GO:0004190">
    <property type="term" value="F:aspartic-type endopeptidase activity"/>
    <property type="evidence" value="ECO:0007669"/>
    <property type="project" value="UniProtKB-KW"/>
</dbReference>
<dbReference type="PANTHER" id="PTHR11439">
    <property type="entry name" value="GAG-POL-RELATED RETROTRANSPOSON"/>
    <property type="match status" value="1"/>
</dbReference>
<dbReference type="Pfam" id="PF14223">
    <property type="entry name" value="Retrotran_gag_2"/>
    <property type="match status" value="1"/>
</dbReference>
<protein>
    <submittedName>
        <fullName evidence="6">Copia protein</fullName>
    </submittedName>
</protein>
<dbReference type="Proteomes" id="UP000321393">
    <property type="component" value="Unassembled WGS sequence"/>
</dbReference>
<feature type="compositionally biased region" description="Low complexity" evidence="3">
    <location>
        <begin position="558"/>
        <end position="581"/>
    </location>
</feature>
<keyword evidence="2" id="KW-0479">Metal-binding</keyword>
<dbReference type="InterPro" id="IPR001584">
    <property type="entry name" value="Integrase_cat-core"/>
</dbReference>
<dbReference type="SUPFAM" id="SSF56672">
    <property type="entry name" value="DNA/RNA polymerases"/>
    <property type="match status" value="1"/>
</dbReference>
<dbReference type="SUPFAM" id="SSF57756">
    <property type="entry name" value="Retrovirus zinc finger-like domains"/>
    <property type="match status" value="1"/>
</dbReference>
<sequence>MSNNGNVMGTTQPLIPIFKGEGYEFWSIRMKTLLISQDLWDLVEQGYTDPDDEGKLQENREKDPKALVIVQQAVHDNVFSRIAAATTSKQAWLILQKAFQGDSRVLVVKLQSLKRDFETLMMKNGESIADFLSRATTIISQMQTYGETITDQTIVEKVLRSLTPKFDHVVAAIEESKDLSTFTFIELMGSLQAHESRINISMEKNKEKAFKVKDVVPKYNDSDCVMTQGQGSGGYRSRGRGTGKGCNQNEEQRQFGVQSSNKANIQCYHCKKFGHVKADCWYKNQRANFTEQNEASENNGKGENKLFMINIPSDQKTTEVWFIDSGHLNHMTGLKPVFKELNEGEKLKVELGNSKELQVEGKRMMGIETHNGNRILTNVQTSFGESKDDPKEVSNVENFALTATATNTTKNNSELWHLSQSETFEKFKHFKAKVEKQSGMFIKSLRSDRGGDFLSNNFNHFCEEHGIHRELTTPYTSEQNGVAERKNRTVVEMARSMLQMKGLSNDFWPEAVSTSIYLLNISPTKVVMNKTPFEACEEYVSLVDGELTNDGEQTVVESSMETPTSTPSSSTRSTPQSYHSSLNNDETSNELPSQRQQAKKNDGSLEKHKARLVVKGYAQQHGIDFEETFSPVARFKTMRIVLALAAQQQWPVYQFDVKSAFLNGELQEEVYVEQPEGFVKKNSEEKVYKLTKVLYGLNKLLGRATTPMNVNEKLQQNDGAEMAHAQRFRSIVGGLIYLTHTRPDISYSICVISTFMQCPSRDHFGAEKRVMRYIAGTIEYGMWYSKVSDSKLCEFIDSDWASSLDDRRSVSANVFTLGSGVITWSSKKQATVALSSSEAEYAAATSAACQAIWLRRMLTELQHEQEGATVIFCNNKATISMMKNLTFHSRIKHIDIRFHFIRDLVAKTKSFSVILQHT</sequence>
<dbReference type="CDD" id="cd09272">
    <property type="entry name" value="RNase_HI_RT_Ty1"/>
    <property type="match status" value="1"/>
</dbReference>
<dbReference type="InterPro" id="IPR036875">
    <property type="entry name" value="Znf_CCHC_sf"/>
</dbReference>
<dbReference type="InterPro" id="IPR012337">
    <property type="entry name" value="RNaseH-like_sf"/>
</dbReference>
<dbReference type="AlphaFoldDB" id="A0A5A7UQM0"/>
<dbReference type="OrthoDB" id="8063676at2759"/>
<feature type="domain" description="Integrase catalytic" evidence="5">
    <location>
        <begin position="443"/>
        <end position="540"/>
    </location>
</feature>
<evidence type="ECO:0000256" key="3">
    <source>
        <dbReference type="SAM" id="MobiDB-lite"/>
    </source>
</evidence>
<dbReference type="InterPro" id="IPR043502">
    <property type="entry name" value="DNA/RNA_pol_sf"/>
</dbReference>
<feature type="domain" description="CCHC-type" evidence="4">
    <location>
        <begin position="267"/>
        <end position="280"/>
    </location>
</feature>
<dbReference type="InterPro" id="IPR001878">
    <property type="entry name" value="Znf_CCHC"/>
</dbReference>
<dbReference type="Pfam" id="PF22936">
    <property type="entry name" value="Pol_BBD"/>
    <property type="match status" value="1"/>
</dbReference>
<comment type="caution">
    <text evidence="6">The sequence shown here is derived from an EMBL/GenBank/DDBJ whole genome shotgun (WGS) entry which is preliminary data.</text>
</comment>
<dbReference type="Pfam" id="PF07727">
    <property type="entry name" value="RVT_2"/>
    <property type="match status" value="1"/>
</dbReference>
<keyword evidence="2" id="KW-0863">Zinc-finger</keyword>
<proteinExistence type="predicted"/>
<dbReference type="PROSITE" id="PS50994">
    <property type="entry name" value="INTEGRASE"/>
    <property type="match status" value="1"/>
</dbReference>
<dbReference type="GO" id="GO:0003676">
    <property type="term" value="F:nucleic acid binding"/>
    <property type="evidence" value="ECO:0007669"/>
    <property type="project" value="InterPro"/>
</dbReference>
<dbReference type="InterPro" id="IPR054722">
    <property type="entry name" value="PolX-like_BBD"/>
</dbReference>
<accession>A0A5A7UQM0</accession>
<dbReference type="GO" id="GO:0015074">
    <property type="term" value="P:DNA integration"/>
    <property type="evidence" value="ECO:0007669"/>
    <property type="project" value="InterPro"/>
</dbReference>
<evidence type="ECO:0000259" key="5">
    <source>
        <dbReference type="PROSITE" id="PS50994"/>
    </source>
</evidence>
<keyword evidence="1" id="KW-0064">Aspartyl protease</keyword>
<keyword evidence="1" id="KW-0378">Hydrolase</keyword>
<evidence type="ECO:0000313" key="6">
    <source>
        <dbReference type="EMBL" id="KAA0055915.1"/>
    </source>
</evidence>
<gene>
    <name evidence="6" type="ORF">E6C27_scaffold319G00340</name>
</gene>
<dbReference type="EMBL" id="SSTE01008362">
    <property type="protein sequence ID" value="KAA0055915.1"/>
    <property type="molecule type" value="Genomic_DNA"/>
</dbReference>
<dbReference type="Gene3D" id="3.30.420.10">
    <property type="entry name" value="Ribonuclease H-like superfamily/Ribonuclease H"/>
    <property type="match status" value="1"/>
</dbReference>
<name>A0A5A7UQM0_CUCMM</name>
<keyword evidence="2" id="KW-0862">Zinc</keyword>
<feature type="region of interest" description="Disordered" evidence="3">
    <location>
        <begin position="554"/>
        <end position="606"/>
    </location>
</feature>
<feature type="compositionally biased region" description="Polar residues" evidence="3">
    <location>
        <begin position="582"/>
        <end position="596"/>
    </location>
</feature>
<dbReference type="InterPro" id="IPR036397">
    <property type="entry name" value="RNaseH_sf"/>
</dbReference>
<dbReference type="PROSITE" id="PS50158">
    <property type="entry name" value="ZF_CCHC"/>
    <property type="match status" value="1"/>
</dbReference>